<gene>
    <name evidence="7" type="ORF">ACFSQZ_08680</name>
</gene>
<evidence type="ECO:0000256" key="1">
    <source>
        <dbReference type="ARBA" id="ARBA00004196"/>
    </source>
</evidence>
<keyword evidence="8" id="KW-1185">Reference proteome</keyword>
<evidence type="ECO:0000256" key="5">
    <source>
        <dbReference type="ARBA" id="ARBA00022729"/>
    </source>
</evidence>
<dbReference type="Gene3D" id="3.40.50.1980">
    <property type="entry name" value="Nitrogenase molybdenum iron protein domain"/>
    <property type="match status" value="2"/>
</dbReference>
<dbReference type="InterPro" id="IPR006129">
    <property type="entry name" value="AdhesinB"/>
</dbReference>
<keyword evidence="4" id="KW-0479">Metal-binding</keyword>
<keyword evidence="3 6" id="KW-0813">Transport</keyword>
<dbReference type="RefSeq" id="WP_377092972.1">
    <property type="nucleotide sequence ID" value="NZ_JBHSJM010000001.1"/>
</dbReference>
<proteinExistence type="inferred from homology"/>
<dbReference type="InterPro" id="IPR006128">
    <property type="entry name" value="Lipoprotein_PsaA-like"/>
</dbReference>
<dbReference type="InterPro" id="IPR050492">
    <property type="entry name" value="Bact_metal-bind_prot9"/>
</dbReference>
<dbReference type="PANTHER" id="PTHR42953:SF1">
    <property type="entry name" value="METAL-BINDING PROTEIN HI_0362-RELATED"/>
    <property type="match status" value="1"/>
</dbReference>
<name>A0ABW5E833_9BACT</name>
<dbReference type="SUPFAM" id="SSF53807">
    <property type="entry name" value="Helical backbone' metal receptor"/>
    <property type="match status" value="1"/>
</dbReference>
<protein>
    <submittedName>
        <fullName evidence="7">Metal ABC transporter solute-binding protein, Zn/Mn family</fullName>
    </submittedName>
</protein>
<dbReference type="PANTHER" id="PTHR42953">
    <property type="entry name" value="HIGH-AFFINITY ZINC UPTAKE SYSTEM PROTEIN ZNUA-RELATED"/>
    <property type="match status" value="1"/>
</dbReference>
<evidence type="ECO:0000256" key="6">
    <source>
        <dbReference type="RuleBase" id="RU003512"/>
    </source>
</evidence>
<comment type="similarity">
    <text evidence="2 6">Belongs to the bacterial solute-binding protein 9 family.</text>
</comment>
<dbReference type="EMBL" id="JBHUJC010000025">
    <property type="protein sequence ID" value="MFD2276539.1"/>
    <property type="molecule type" value="Genomic_DNA"/>
</dbReference>
<evidence type="ECO:0000256" key="3">
    <source>
        <dbReference type="ARBA" id="ARBA00022448"/>
    </source>
</evidence>
<evidence type="ECO:0000256" key="2">
    <source>
        <dbReference type="ARBA" id="ARBA00011028"/>
    </source>
</evidence>
<dbReference type="PRINTS" id="PR00690">
    <property type="entry name" value="ADHESNFAMILY"/>
</dbReference>
<organism evidence="7 8">
    <name type="scientific">Rubritalea spongiae</name>
    <dbReference type="NCBI Taxonomy" id="430797"/>
    <lineage>
        <taxon>Bacteria</taxon>
        <taxon>Pseudomonadati</taxon>
        <taxon>Verrucomicrobiota</taxon>
        <taxon>Verrucomicrobiia</taxon>
        <taxon>Verrucomicrobiales</taxon>
        <taxon>Rubritaleaceae</taxon>
        <taxon>Rubritalea</taxon>
    </lineage>
</organism>
<evidence type="ECO:0000256" key="4">
    <source>
        <dbReference type="ARBA" id="ARBA00022723"/>
    </source>
</evidence>
<keyword evidence="5" id="KW-0732">Signal</keyword>
<sequence>MTGAVALGIVGLNSCNKQVSIWQDEAKINVVATSTMVTDLVQVIGGDKVEVIGMMKSGVDPHSYEQTASDVAAMNTADVIFYSGLHLEGHVQEGLEKRAAKGDDVYAVTKNMSKEELVQPEEEFASYADPHVWGDPELWAKTIDVVVEGLAKESPEFSAEFKERGESYRVELLKLKEWSKNRIAEVADDQRVLVTSHDAFFYFAEAYDFEVKGLQGLSTENVSGVKDVEDLISFIKERKLKMIFPESSVNKKGIETVASKAGVKLSHEELFSDAMGEPGDVVELHGESYDRGTYIGMQKHNINTIVDGLK</sequence>
<dbReference type="Pfam" id="PF01297">
    <property type="entry name" value="ZnuA"/>
    <property type="match status" value="1"/>
</dbReference>
<comment type="caution">
    <text evidence="7">The sequence shown here is derived from an EMBL/GenBank/DDBJ whole genome shotgun (WGS) entry which is preliminary data.</text>
</comment>
<dbReference type="Proteomes" id="UP001597297">
    <property type="component" value="Unassembled WGS sequence"/>
</dbReference>
<dbReference type="InterPro" id="IPR006127">
    <property type="entry name" value="ZnuA-like"/>
</dbReference>
<accession>A0ABW5E833</accession>
<evidence type="ECO:0000313" key="7">
    <source>
        <dbReference type="EMBL" id="MFD2276539.1"/>
    </source>
</evidence>
<comment type="subcellular location">
    <subcellularLocation>
        <location evidence="1">Cell envelope</location>
    </subcellularLocation>
</comment>
<evidence type="ECO:0000313" key="8">
    <source>
        <dbReference type="Proteomes" id="UP001597297"/>
    </source>
</evidence>
<dbReference type="PRINTS" id="PR00691">
    <property type="entry name" value="ADHESINB"/>
</dbReference>
<reference evidence="8" key="1">
    <citation type="journal article" date="2019" name="Int. J. Syst. Evol. Microbiol.">
        <title>The Global Catalogue of Microorganisms (GCM) 10K type strain sequencing project: providing services to taxonomists for standard genome sequencing and annotation.</title>
        <authorList>
            <consortium name="The Broad Institute Genomics Platform"/>
            <consortium name="The Broad Institute Genome Sequencing Center for Infectious Disease"/>
            <person name="Wu L."/>
            <person name="Ma J."/>
        </authorList>
    </citation>
    <scope>NUCLEOTIDE SEQUENCE [LARGE SCALE GENOMIC DNA]</scope>
    <source>
        <strain evidence="8">JCM 16545</strain>
    </source>
</reference>